<dbReference type="Proteomes" id="UP000024376">
    <property type="component" value="Unassembled WGS sequence"/>
</dbReference>
<feature type="compositionally biased region" description="Pro residues" evidence="1">
    <location>
        <begin position="1"/>
        <end position="16"/>
    </location>
</feature>
<dbReference type="OrthoDB" id="3360544at2759"/>
<dbReference type="KEGG" id="trr:M419DRAFT_94925"/>
<evidence type="ECO:0008006" key="4">
    <source>
        <dbReference type="Google" id="ProtNLM"/>
    </source>
</evidence>
<sequence>MPPSPPNSQAGSPPPHTNNLQSPPHSSTSSHRRSRSRPYARSSKGRLSSRRSQSTNVDHHHGHHKKPDPPRIVFGNDAIASLPSELNKLSLSFPLIVCSPSRIHLADRIRSLLPNLDVCFLTPDTYPGPSVLSDRDSVISVGGPRAVALARRISVKMRIPHVCVPTTYSGEPGELFPPWKKQQQQQQDDGRGRSSGSQRSDGEQGDGGEHDKSEHERSLPAVILYDRKLTESRVRRFSAEAGVAPDGEAEAALRVATGSADADVDAAVLKPAKGGAGQWSFIHLPGV</sequence>
<accession>A0A024SM22</accession>
<organism evidence="2 3">
    <name type="scientific">Hypocrea jecorina (strain ATCC 56765 / BCRC 32924 / NRRL 11460 / Rut C-30)</name>
    <name type="common">Trichoderma reesei</name>
    <dbReference type="NCBI Taxonomy" id="1344414"/>
    <lineage>
        <taxon>Eukaryota</taxon>
        <taxon>Fungi</taxon>
        <taxon>Dikarya</taxon>
        <taxon>Ascomycota</taxon>
        <taxon>Pezizomycotina</taxon>
        <taxon>Sordariomycetes</taxon>
        <taxon>Hypocreomycetidae</taxon>
        <taxon>Hypocreales</taxon>
        <taxon>Hypocreaceae</taxon>
        <taxon>Trichoderma</taxon>
    </lineage>
</organism>
<protein>
    <recommendedName>
        <fullName evidence="4">Alcohol dehydrogenase iron-type/glycerol dehydrogenase GldA domain-containing protein</fullName>
    </recommendedName>
</protein>
<evidence type="ECO:0000313" key="2">
    <source>
        <dbReference type="EMBL" id="ETS07139.1"/>
    </source>
</evidence>
<evidence type="ECO:0000256" key="1">
    <source>
        <dbReference type="SAM" id="MobiDB-lite"/>
    </source>
</evidence>
<dbReference type="AlphaFoldDB" id="A0A024SM22"/>
<proteinExistence type="predicted"/>
<feature type="compositionally biased region" description="Basic residues" evidence="1">
    <location>
        <begin position="30"/>
        <end position="49"/>
    </location>
</feature>
<gene>
    <name evidence="2" type="ORF">M419DRAFT_94925</name>
</gene>
<feature type="region of interest" description="Disordered" evidence="1">
    <location>
        <begin position="1"/>
        <end position="74"/>
    </location>
</feature>
<reference evidence="3" key="1">
    <citation type="journal article" date="2013" name="Ind. Biotechnol.">
        <title>Comparative genomics analysis of Trichoderma reesei strains.</title>
        <authorList>
            <person name="Koike H."/>
            <person name="Aerts A."/>
            <person name="LaButti K."/>
            <person name="Grigoriev I.V."/>
            <person name="Baker S.E."/>
        </authorList>
    </citation>
    <scope>NUCLEOTIDE SEQUENCE [LARGE SCALE GENOMIC DNA]</scope>
    <source>
        <strain evidence="3">ATCC 56765 / BCRC 32924 / NRRL 11460 / Rut C-30</strain>
    </source>
</reference>
<name>A0A024SM22_HYPJR</name>
<dbReference type="SUPFAM" id="SSF56796">
    <property type="entry name" value="Dehydroquinate synthase-like"/>
    <property type="match status" value="1"/>
</dbReference>
<dbReference type="EMBL" id="KI911139">
    <property type="protein sequence ID" value="ETS07139.1"/>
    <property type="molecule type" value="Genomic_DNA"/>
</dbReference>
<feature type="compositionally biased region" description="Basic and acidic residues" evidence="1">
    <location>
        <begin position="207"/>
        <end position="218"/>
    </location>
</feature>
<feature type="region of interest" description="Disordered" evidence="1">
    <location>
        <begin position="173"/>
        <end position="219"/>
    </location>
</feature>
<dbReference type="HOGENOM" id="CLU_054242_0_0_1"/>
<evidence type="ECO:0000313" key="3">
    <source>
        <dbReference type="Proteomes" id="UP000024376"/>
    </source>
</evidence>
<dbReference type="Gene3D" id="3.40.50.1970">
    <property type="match status" value="1"/>
</dbReference>